<dbReference type="KEGG" id="halt:IM660_14710"/>
<sequence length="88" mass="9270">MTGVPLAEGVDPTLVSPGVGAFWALLALALVIILIARSFTVHMRRIQARAAEQAEADRQAQEDPQEGEEPIDGAPSSPDEPPREGGTP</sequence>
<feature type="region of interest" description="Disordered" evidence="1">
    <location>
        <begin position="47"/>
        <end position="88"/>
    </location>
</feature>
<keyword evidence="2" id="KW-1133">Transmembrane helix</keyword>
<evidence type="ECO:0000313" key="3">
    <source>
        <dbReference type="EMBL" id="QOR69888.1"/>
    </source>
</evidence>
<feature type="transmembrane region" description="Helical" evidence="2">
    <location>
        <begin position="20"/>
        <end position="39"/>
    </location>
</feature>
<name>A0A7M1SQN2_9MICO</name>
<dbReference type="AlphaFoldDB" id="A0A7M1SQN2"/>
<proteinExistence type="predicted"/>
<dbReference type="Proteomes" id="UP000593758">
    <property type="component" value="Chromosome"/>
</dbReference>
<keyword evidence="2" id="KW-0812">Transmembrane</keyword>
<evidence type="ECO:0000256" key="1">
    <source>
        <dbReference type="SAM" id="MobiDB-lite"/>
    </source>
</evidence>
<dbReference type="EMBL" id="CP063169">
    <property type="protein sequence ID" value="QOR69888.1"/>
    <property type="molecule type" value="Genomic_DNA"/>
</dbReference>
<dbReference type="RefSeq" id="WP_193496598.1">
    <property type="nucleotide sequence ID" value="NZ_CP063169.1"/>
</dbReference>
<keyword evidence="2" id="KW-0472">Membrane</keyword>
<organism evidence="3 4">
    <name type="scientific">Ruania alkalisoli</name>
    <dbReference type="NCBI Taxonomy" id="2779775"/>
    <lineage>
        <taxon>Bacteria</taxon>
        <taxon>Bacillati</taxon>
        <taxon>Actinomycetota</taxon>
        <taxon>Actinomycetes</taxon>
        <taxon>Micrococcales</taxon>
        <taxon>Ruaniaceae</taxon>
        <taxon>Ruania</taxon>
    </lineage>
</organism>
<protein>
    <submittedName>
        <fullName evidence="3">Uncharacterized protein</fullName>
    </submittedName>
</protein>
<evidence type="ECO:0000256" key="2">
    <source>
        <dbReference type="SAM" id="Phobius"/>
    </source>
</evidence>
<evidence type="ECO:0000313" key="4">
    <source>
        <dbReference type="Proteomes" id="UP000593758"/>
    </source>
</evidence>
<gene>
    <name evidence="3" type="ORF">IM660_14710</name>
</gene>
<reference evidence="3 4" key="1">
    <citation type="submission" date="2020-10" db="EMBL/GenBank/DDBJ databases">
        <title>Haloactinobacterium sp. RN3S43, a bacterium isolated from saline soil.</title>
        <authorList>
            <person name="Sun J.-Q."/>
        </authorList>
    </citation>
    <scope>NUCLEOTIDE SEQUENCE [LARGE SCALE GENOMIC DNA]</scope>
    <source>
        <strain evidence="3 4">RN3S43</strain>
    </source>
</reference>
<accession>A0A7M1SQN2</accession>
<keyword evidence="4" id="KW-1185">Reference proteome</keyword>